<dbReference type="InterPro" id="IPR014710">
    <property type="entry name" value="RmlC-like_jellyroll"/>
</dbReference>
<dbReference type="InterPro" id="IPR052044">
    <property type="entry name" value="PKS_Associated_Protein"/>
</dbReference>
<dbReference type="Pfam" id="PF07883">
    <property type="entry name" value="Cupin_2"/>
    <property type="match status" value="1"/>
</dbReference>
<organism evidence="2 3">
    <name type="scientific">Deinococcus malanensis</name>
    <dbReference type="NCBI Taxonomy" id="1706855"/>
    <lineage>
        <taxon>Bacteria</taxon>
        <taxon>Thermotogati</taxon>
        <taxon>Deinococcota</taxon>
        <taxon>Deinococci</taxon>
        <taxon>Deinococcales</taxon>
        <taxon>Deinococcaceae</taxon>
        <taxon>Deinococcus</taxon>
    </lineage>
</organism>
<dbReference type="InterPro" id="IPR013096">
    <property type="entry name" value="Cupin_2"/>
</dbReference>
<evidence type="ECO:0000313" key="2">
    <source>
        <dbReference type="EMBL" id="GGK37703.1"/>
    </source>
</evidence>
<gene>
    <name evidence="2" type="ORF">GCM10008955_34510</name>
</gene>
<evidence type="ECO:0000313" key="3">
    <source>
        <dbReference type="Proteomes" id="UP000647587"/>
    </source>
</evidence>
<keyword evidence="3" id="KW-1185">Reference proteome</keyword>
<comment type="caution">
    <text evidence="2">The sequence shown here is derived from an EMBL/GenBank/DDBJ whole genome shotgun (WGS) entry which is preliminary data.</text>
</comment>
<sequence>MTAPKTVNLNEKFGLFTEQWSPKIVGELNGQQVRLARFGGEFIWHSHEHEDELFLVVRGVMRMELRDRTELVREGEFLIVPRGVEHKPAAETEEAWVMMLEPAGTVNTGQVQSERTVTDLERL</sequence>
<proteinExistence type="predicted"/>
<name>A0ABQ2F1G8_9DEIO</name>
<dbReference type="InterPro" id="IPR011051">
    <property type="entry name" value="RmlC_Cupin_sf"/>
</dbReference>
<dbReference type="CDD" id="cd02226">
    <property type="entry name" value="cupin_YdbB-like"/>
    <property type="match status" value="1"/>
</dbReference>
<keyword evidence="2" id="KW-0413">Isomerase</keyword>
<dbReference type="PANTHER" id="PTHR36114">
    <property type="entry name" value="16.7 KDA PROTEIN IN WHIE LOCUS"/>
    <property type="match status" value="1"/>
</dbReference>
<dbReference type="Gene3D" id="2.60.120.10">
    <property type="entry name" value="Jelly Rolls"/>
    <property type="match status" value="1"/>
</dbReference>
<dbReference type="EMBL" id="BMPP01000017">
    <property type="protein sequence ID" value="GGK37703.1"/>
    <property type="molecule type" value="Genomic_DNA"/>
</dbReference>
<dbReference type="PANTHER" id="PTHR36114:SF1">
    <property type="entry name" value="16.7 KDA PROTEIN IN WHIE LOCUS"/>
    <property type="match status" value="1"/>
</dbReference>
<dbReference type="GO" id="GO:0016853">
    <property type="term" value="F:isomerase activity"/>
    <property type="evidence" value="ECO:0007669"/>
    <property type="project" value="UniProtKB-KW"/>
</dbReference>
<evidence type="ECO:0000259" key="1">
    <source>
        <dbReference type="Pfam" id="PF07883"/>
    </source>
</evidence>
<accession>A0ABQ2F1G8</accession>
<protein>
    <submittedName>
        <fullName evidence="2">Mannose-6-phosphate isomerase</fullName>
    </submittedName>
</protein>
<dbReference type="RefSeq" id="WP_189010982.1">
    <property type="nucleotide sequence ID" value="NZ_BMPP01000017.1"/>
</dbReference>
<dbReference type="Proteomes" id="UP000647587">
    <property type="component" value="Unassembled WGS sequence"/>
</dbReference>
<reference evidence="3" key="1">
    <citation type="journal article" date="2019" name="Int. J. Syst. Evol. Microbiol.">
        <title>The Global Catalogue of Microorganisms (GCM) 10K type strain sequencing project: providing services to taxonomists for standard genome sequencing and annotation.</title>
        <authorList>
            <consortium name="The Broad Institute Genomics Platform"/>
            <consortium name="The Broad Institute Genome Sequencing Center for Infectious Disease"/>
            <person name="Wu L."/>
            <person name="Ma J."/>
        </authorList>
    </citation>
    <scope>NUCLEOTIDE SEQUENCE [LARGE SCALE GENOMIC DNA]</scope>
    <source>
        <strain evidence="3">JCM 30331</strain>
    </source>
</reference>
<dbReference type="SUPFAM" id="SSF51182">
    <property type="entry name" value="RmlC-like cupins"/>
    <property type="match status" value="1"/>
</dbReference>
<feature type="domain" description="Cupin type-2" evidence="1">
    <location>
        <begin position="39"/>
        <end position="98"/>
    </location>
</feature>